<dbReference type="FunFam" id="3.40.50.300:FF:001389">
    <property type="entry name" value="ATP-dependent DNA helicase RecQ"/>
    <property type="match status" value="1"/>
</dbReference>
<dbReference type="PANTHER" id="PTHR13710:SF152">
    <property type="entry name" value="ATP-DEPENDENT DNA HELICASE Q5"/>
    <property type="match status" value="1"/>
</dbReference>
<feature type="region of interest" description="Disordered" evidence="5">
    <location>
        <begin position="1"/>
        <end position="37"/>
    </location>
</feature>
<dbReference type="GO" id="GO:0000724">
    <property type="term" value="P:double-strand break repair via homologous recombination"/>
    <property type="evidence" value="ECO:0007669"/>
    <property type="project" value="TreeGrafter"/>
</dbReference>
<reference evidence="7 8" key="1">
    <citation type="submission" date="2019-12" db="EMBL/GenBank/DDBJ databases">
        <authorList>
            <person name="Floudas D."/>
            <person name="Bentzer J."/>
            <person name="Ahren D."/>
            <person name="Johansson T."/>
            <person name="Persson P."/>
            <person name="Tunlid A."/>
        </authorList>
    </citation>
    <scope>NUCLEOTIDE SEQUENCE [LARGE SCALE GENOMIC DNA]</scope>
    <source>
        <strain evidence="7 8">CBS 102.39</strain>
    </source>
</reference>
<dbReference type="Proteomes" id="UP000521872">
    <property type="component" value="Unassembled WGS sequence"/>
</dbReference>
<feature type="region of interest" description="Disordered" evidence="5">
    <location>
        <begin position="515"/>
        <end position="535"/>
    </location>
</feature>
<dbReference type="NCBIfam" id="TIGR00614">
    <property type="entry name" value="recQ_fam"/>
    <property type="match status" value="1"/>
</dbReference>
<feature type="region of interest" description="Disordered" evidence="5">
    <location>
        <begin position="598"/>
        <end position="667"/>
    </location>
</feature>
<name>A0A8H4QV51_9AGAR</name>
<comment type="caution">
    <text evidence="7">The sequence shown here is derived from an EMBL/GenBank/DDBJ whole genome shotgun (WGS) entry which is preliminary data.</text>
</comment>
<keyword evidence="4" id="KW-0067">ATP-binding</keyword>
<evidence type="ECO:0000313" key="7">
    <source>
        <dbReference type="EMBL" id="KAF4617418.1"/>
    </source>
</evidence>
<dbReference type="InterPro" id="IPR014001">
    <property type="entry name" value="Helicase_ATP-bd"/>
</dbReference>
<comment type="catalytic activity">
    <reaction evidence="4">
        <text>ATP + H2O = ADP + phosphate + H(+)</text>
        <dbReference type="Rhea" id="RHEA:13065"/>
        <dbReference type="ChEBI" id="CHEBI:15377"/>
        <dbReference type="ChEBI" id="CHEBI:15378"/>
        <dbReference type="ChEBI" id="CHEBI:30616"/>
        <dbReference type="ChEBI" id="CHEBI:43474"/>
        <dbReference type="ChEBI" id="CHEBI:456216"/>
    </reaction>
</comment>
<dbReference type="Pfam" id="PF16124">
    <property type="entry name" value="RecQ_Zn_bind"/>
    <property type="match status" value="1"/>
</dbReference>
<dbReference type="GO" id="GO:0009378">
    <property type="term" value="F:four-way junction helicase activity"/>
    <property type="evidence" value="ECO:0007669"/>
    <property type="project" value="TreeGrafter"/>
</dbReference>
<proteinExistence type="inferred from homology"/>
<dbReference type="GO" id="GO:0003676">
    <property type="term" value="F:nucleic acid binding"/>
    <property type="evidence" value="ECO:0007669"/>
    <property type="project" value="InterPro"/>
</dbReference>
<comment type="catalytic activity">
    <reaction evidence="4">
        <text>Couples ATP hydrolysis with the unwinding of duplex DNA by translocating in the 3'-5' direction.</text>
        <dbReference type="EC" id="5.6.2.4"/>
    </reaction>
</comment>
<dbReference type="CDD" id="cd17920">
    <property type="entry name" value="DEXHc_RecQ"/>
    <property type="match status" value="1"/>
</dbReference>
<dbReference type="InterPro" id="IPR004589">
    <property type="entry name" value="DNA_helicase_ATP-dep_RecQ"/>
</dbReference>
<evidence type="ECO:0000256" key="1">
    <source>
        <dbReference type="ARBA" id="ARBA00005446"/>
    </source>
</evidence>
<evidence type="ECO:0000256" key="3">
    <source>
        <dbReference type="ARBA" id="ARBA00022806"/>
    </source>
</evidence>
<dbReference type="EMBL" id="JAACJL010000030">
    <property type="protein sequence ID" value="KAF4617418.1"/>
    <property type="molecule type" value="Genomic_DNA"/>
</dbReference>
<feature type="compositionally biased region" description="Pro residues" evidence="5">
    <location>
        <begin position="608"/>
        <end position="617"/>
    </location>
</feature>
<keyword evidence="4" id="KW-0547">Nucleotide-binding</keyword>
<dbReference type="PANTHER" id="PTHR13710">
    <property type="entry name" value="DNA HELICASE RECQ FAMILY MEMBER"/>
    <property type="match status" value="1"/>
</dbReference>
<protein>
    <recommendedName>
        <fullName evidence="4">ATP-dependent DNA helicase</fullName>
        <ecNumber evidence="4">5.6.2.4</ecNumber>
    </recommendedName>
</protein>
<evidence type="ECO:0000313" key="8">
    <source>
        <dbReference type="Proteomes" id="UP000521872"/>
    </source>
</evidence>
<evidence type="ECO:0000259" key="6">
    <source>
        <dbReference type="PROSITE" id="PS51192"/>
    </source>
</evidence>
<dbReference type="AlphaFoldDB" id="A0A8H4QV51"/>
<dbReference type="GO" id="GO:0043138">
    <property type="term" value="F:3'-5' DNA helicase activity"/>
    <property type="evidence" value="ECO:0007669"/>
    <property type="project" value="UniProtKB-EC"/>
</dbReference>
<feature type="compositionally biased region" description="Acidic residues" evidence="5">
    <location>
        <begin position="657"/>
        <end position="666"/>
    </location>
</feature>
<dbReference type="InterPro" id="IPR011545">
    <property type="entry name" value="DEAD/DEAH_box_helicase_dom"/>
</dbReference>
<keyword evidence="8" id="KW-1185">Reference proteome</keyword>
<comment type="subcellular location">
    <subcellularLocation>
        <location evidence="4">Nucleus</location>
    </subcellularLocation>
</comment>
<evidence type="ECO:0000256" key="2">
    <source>
        <dbReference type="ARBA" id="ARBA00022801"/>
    </source>
</evidence>
<feature type="compositionally biased region" description="Polar residues" evidence="5">
    <location>
        <begin position="430"/>
        <end position="442"/>
    </location>
</feature>
<dbReference type="GO" id="GO:0005634">
    <property type="term" value="C:nucleus"/>
    <property type="evidence" value="ECO:0007669"/>
    <property type="project" value="UniProtKB-SubCell"/>
</dbReference>
<dbReference type="SMART" id="SM00487">
    <property type="entry name" value="DEXDc"/>
    <property type="match status" value="1"/>
</dbReference>
<dbReference type="GO" id="GO:0005524">
    <property type="term" value="F:ATP binding"/>
    <property type="evidence" value="ECO:0007669"/>
    <property type="project" value="UniProtKB-KW"/>
</dbReference>
<keyword evidence="3 4" id="KW-0347">Helicase</keyword>
<keyword evidence="4" id="KW-0539">Nucleus</keyword>
<dbReference type="EC" id="5.6.2.4" evidence="4"/>
<evidence type="ECO:0000256" key="5">
    <source>
        <dbReference type="SAM" id="MobiDB-lite"/>
    </source>
</evidence>
<accession>A0A8H4QV51</accession>
<feature type="region of interest" description="Disordered" evidence="5">
    <location>
        <begin position="418"/>
        <end position="442"/>
    </location>
</feature>
<organism evidence="7 8">
    <name type="scientific">Agrocybe pediades</name>
    <dbReference type="NCBI Taxonomy" id="84607"/>
    <lineage>
        <taxon>Eukaryota</taxon>
        <taxon>Fungi</taxon>
        <taxon>Dikarya</taxon>
        <taxon>Basidiomycota</taxon>
        <taxon>Agaricomycotina</taxon>
        <taxon>Agaricomycetes</taxon>
        <taxon>Agaricomycetidae</taxon>
        <taxon>Agaricales</taxon>
        <taxon>Agaricineae</taxon>
        <taxon>Strophariaceae</taxon>
        <taxon>Agrocybe</taxon>
    </lineage>
</organism>
<feature type="compositionally biased region" description="Polar residues" evidence="5">
    <location>
        <begin position="515"/>
        <end position="526"/>
    </location>
</feature>
<keyword evidence="2 4" id="KW-0378">Hydrolase</keyword>
<dbReference type="Gene3D" id="3.40.50.300">
    <property type="entry name" value="P-loop containing nucleotide triphosphate hydrolases"/>
    <property type="match status" value="2"/>
</dbReference>
<sequence length="802" mass="90529">MYPSSDSEAEHSVAEPSSSAVTHARIATKTRRQLRPADSEDCMRVLTQVFGHSSFKGKQKEIVEAAYGGADVLVVAPTGMGKSLCFQVPAIADKRGLTVVVSPLLALMENQIESLRSKNVEVAALSSEVKPAEQIEICREIQLYETRTKLLYVTPERLCTADFMKILDVIHENHNLNRLVVDELQFHRRIEWGHDFRAEYRKIGNFRNRYPDIPIMALTATATPAVQRDMVRNLKLVEKHLYTALHPFNRENLFYEVRMPPVTFLLFFHLPSMKVRYLSNPDQLSQMVDIFDTITTFYRRRGRASSGIVYCRYRKTCDEISSYLRGKGLSARPYHRGVPSATLKKTLQEWTRGEGVDVESTKAMFGISFIMTFRRALKGTIKKQDEQVETETLQDVFYIIVAREDAIRVKNFIRSSNPNRVREEEDDEPTPTQRASGSQHSLVDYSENSTICRHVLICKYFGEDIDEEDPATVKAYCDNMCDVCKSPEKVRQRILKLSSKQEAAANVPPRTTTTLVNNAQASNTNPAAPPGRIGKFDDQQALRRGSMLGSTKRSNMDLGESLSVAKKPKVAALPPMMVTRPHASASLLAKPFKAPSFMSKTSVASPKPRSPSPPPPITKVATLKEPPRAPVSRPSTSAVVREQVVRKASEKAPQVQEEVEAEESDGDEVHLPETRLRWFPDETTKVSIVDREERFNVLRRKLHKVLFMHIASEAIWDKISEDFEDENKRNEVVFKTAADLEQTAISLSSTENGYNVRVQAIRGDIGGLTELHLWDSGKGVFEDRQEIVDMLRRYAKSALKKG</sequence>
<dbReference type="InterPro" id="IPR027417">
    <property type="entry name" value="P-loop_NTPase"/>
</dbReference>
<comment type="similarity">
    <text evidence="1 4">Belongs to the helicase family. RecQ subfamily.</text>
</comment>
<dbReference type="GO" id="GO:0005737">
    <property type="term" value="C:cytoplasm"/>
    <property type="evidence" value="ECO:0007669"/>
    <property type="project" value="TreeGrafter"/>
</dbReference>
<evidence type="ECO:0000256" key="4">
    <source>
        <dbReference type="RuleBase" id="RU364117"/>
    </source>
</evidence>
<dbReference type="Pfam" id="PF00270">
    <property type="entry name" value="DEAD"/>
    <property type="match status" value="1"/>
</dbReference>
<dbReference type="InterPro" id="IPR032284">
    <property type="entry name" value="RecQ_Zn-bd"/>
</dbReference>
<dbReference type="InterPro" id="IPR036388">
    <property type="entry name" value="WH-like_DNA-bd_sf"/>
</dbReference>
<gene>
    <name evidence="7" type="ORF">D9613_006191</name>
</gene>
<dbReference type="SUPFAM" id="SSF52540">
    <property type="entry name" value="P-loop containing nucleoside triphosphate hydrolases"/>
    <property type="match status" value="2"/>
</dbReference>
<feature type="domain" description="Helicase ATP-binding" evidence="6">
    <location>
        <begin position="63"/>
        <end position="240"/>
    </location>
</feature>
<dbReference type="GO" id="GO:0005694">
    <property type="term" value="C:chromosome"/>
    <property type="evidence" value="ECO:0007669"/>
    <property type="project" value="TreeGrafter"/>
</dbReference>
<dbReference type="GO" id="GO:0016787">
    <property type="term" value="F:hydrolase activity"/>
    <property type="evidence" value="ECO:0007669"/>
    <property type="project" value="UniProtKB-KW"/>
</dbReference>
<dbReference type="PROSITE" id="PS51192">
    <property type="entry name" value="HELICASE_ATP_BIND_1"/>
    <property type="match status" value="1"/>
</dbReference>
<dbReference type="Gene3D" id="1.10.10.10">
    <property type="entry name" value="Winged helix-like DNA-binding domain superfamily/Winged helix DNA-binding domain"/>
    <property type="match status" value="1"/>
</dbReference>